<name>A0AAW8V405_PASMD</name>
<keyword evidence="2" id="KW-1003">Cell membrane</keyword>
<evidence type="ECO:0000256" key="5">
    <source>
        <dbReference type="ARBA" id="ARBA00023136"/>
    </source>
</evidence>
<accession>A0AAW8V405</accession>
<evidence type="ECO:0000256" key="6">
    <source>
        <dbReference type="SAM" id="Phobius"/>
    </source>
</evidence>
<keyword evidence="5 6" id="KW-0472">Membrane</keyword>
<evidence type="ECO:0000256" key="1">
    <source>
        <dbReference type="ARBA" id="ARBA00004651"/>
    </source>
</evidence>
<evidence type="ECO:0000256" key="3">
    <source>
        <dbReference type="ARBA" id="ARBA00022692"/>
    </source>
</evidence>
<dbReference type="Pfam" id="PF01478">
    <property type="entry name" value="Peptidase_A24"/>
    <property type="match status" value="1"/>
</dbReference>
<keyword evidence="4 6" id="KW-1133">Transmembrane helix</keyword>
<feature type="transmembrane region" description="Helical" evidence="6">
    <location>
        <begin position="90"/>
        <end position="112"/>
    </location>
</feature>
<dbReference type="EMBL" id="JANIEN010000001">
    <property type="protein sequence ID" value="MDT3451218.1"/>
    <property type="molecule type" value="Genomic_DNA"/>
</dbReference>
<feature type="transmembrane region" description="Helical" evidence="6">
    <location>
        <begin position="29"/>
        <end position="44"/>
    </location>
</feature>
<evidence type="ECO:0000313" key="8">
    <source>
        <dbReference type="EMBL" id="MDT3451218.1"/>
    </source>
</evidence>
<sequence length="139" mass="15701">MLILFNILVVLLLIRLSWTDLTKRVISNNTVLCLLAVIIPFSFIHHSQIFFLPALLFLFFGFLLFTLGVIGAGDIKLITVLMLSIPTEQLISFFFLTSCSGLVLIIIGWLFFRESIKKRGLPYGIAISLGFLMNWGLFS</sequence>
<dbReference type="Gene3D" id="1.20.120.1220">
    <property type="match status" value="1"/>
</dbReference>
<dbReference type="Proteomes" id="UP001182304">
    <property type="component" value="Unassembled WGS sequence"/>
</dbReference>
<dbReference type="PANTHER" id="PTHR36506:SF1">
    <property type="entry name" value="PREFLAGELLIN PEPTIDASE"/>
    <property type="match status" value="1"/>
</dbReference>
<evidence type="ECO:0000256" key="2">
    <source>
        <dbReference type="ARBA" id="ARBA00022475"/>
    </source>
</evidence>
<comment type="subcellular location">
    <subcellularLocation>
        <location evidence="1">Cell membrane</location>
        <topology evidence="1">Multi-pass membrane protein</topology>
    </subcellularLocation>
</comment>
<evidence type="ECO:0000259" key="7">
    <source>
        <dbReference type="Pfam" id="PF01478"/>
    </source>
</evidence>
<dbReference type="InterPro" id="IPR052218">
    <property type="entry name" value="Preflagellin_Peptidase"/>
</dbReference>
<dbReference type="PANTHER" id="PTHR36506">
    <property type="entry name" value="PREFLAGELLIN PEPTIDASE"/>
    <property type="match status" value="1"/>
</dbReference>
<dbReference type="AlphaFoldDB" id="A0AAW8V405"/>
<feature type="domain" description="Prepilin type IV endopeptidase peptidase" evidence="7">
    <location>
        <begin position="7"/>
        <end position="106"/>
    </location>
</feature>
<dbReference type="GO" id="GO:0005886">
    <property type="term" value="C:plasma membrane"/>
    <property type="evidence" value="ECO:0007669"/>
    <property type="project" value="UniProtKB-SubCell"/>
</dbReference>
<dbReference type="RefSeq" id="WP_156732269.1">
    <property type="nucleotide sequence ID" value="NZ_CP033598.1"/>
</dbReference>
<keyword evidence="3 6" id="KW-0812">Transmembrane</keyword>
<gene>
    <name evidence="8" type="ORF">NQF69_00330</name>
</gene>
<dbReference type="EC" id="3.4.23.43" evidence="8"/>
<keyword evidence="8" id="KW-0378">Hydrolase</keyword>
<proteinExistence type="predicted"/>
<evidence type="ECO:0000313" key="9">
    <source>
        <dbReference type="Proteomes" id="UP001182304"/>
    </source>
</evidence>
<dbReference type="InterPro" id="IPR000045">
    <property type="entry name" value="Prepilin_IV_endopep_pep"/>
</dbReference>
<reference evidence="8" key="1">
    <citation type="submission" date="2022-07" db="EMBL/GenBank/DDBJ databases">
        <title>Sequence of Pasteurella multocoda 17BRD-035.</title>
        <authorList>
            <person name="Roy Chowdhury P."/>
            <person name="Alhamami T."/>
            <person name="Trott D.J."/>
            <person name="Djordvevic S.P."/>
        </authorList>
    </citation>
    <scope>NUCLEOTIDE SEQUENCE</scope>
    <source>
        <strain evidence="8">17BRD-035</strain>
    </source>
</reference>
<protein>
    <submittedName>
        <fullName evidence="8">Prepilin peptidase</fullName>
        <ecNumber evidence="8">3.4.23.43</ecNumber>
    </submittedName>
</protein>
<feature type="transmembrane region" description="Helical" evidence="6">
    <location>
        <begin position="51"/>
        <end position="70"/>
    </location>
</feature>
<organism evidence="8 9">
    <name type="scientific">Pasteurella multocida</name>
    <dbReference type="NCBI Taxonomy" id="747"/>
    <lineage>
        <taxon>Bacteria</taxon>
        <taxon>Pseudomonadati</taxon>
        <taxon>Pseudomonadota</taxon>
        <taxon>Gammaproteobacteria</taxon>
        <taxon>Pasteurellales</taxon>
        <taxon>Pasteurellaceae</taxon>
        <taxon>Pasteurella</taxon>
    </lineage>
</organism>
<comment type="caution">
    <text evidence="8">The sequence shown here is derived from an EMBL/GenBank/DDBJ whole genome shotgun (WGS) entry which is preliminary data.</text>
</comment>
<feature type="transmembrane region" description="Helical" evidence="6">
    <location>
        <begin position="121"/>
        <end position="138"/>
    </location>
</feature>
<dbReference type="GO" id="GO:0004190">
    <property type="term" value="F:aspartic-type endopeptidase activity"/>
    <property type="evidence" value="ECO:0007669"/>
    <property type="project" value="UniProtKB-EC"/>
</dbReference>
<evidence type="ECO:0000256" key="4">
    <source>
        <dbReference type="ARBA" id="ARBA00022989"/>
    </source>
</evidence>